<dbReference type="AlphaFoldDB" id="A0A4S3B2B6"/>
<organism evidence="1 2">
    <name type="scientific">Vagococcus silagei</name>
    <dbReference type="NCBI Taxonomy" id="2508885"/>
    <lineage>
        <taxon>Bacteria</taxon>
        <taxon>Bacillati</taxon>
        <taxon>Bacillota</taxon>
        <taxon>Bacilli</taxon>
        <taxon>Lactobacillales</taxon>
        <taxon>Enterococcaceae</taxon>
        <taxon>Vagococcus</taxon>
    </lineage>
</organism>
<evidence type="ECO:0000313" key="2">
    <source>
        <dbReference type="Proteomes" id="UP000310506"/>
    </source>
</evidence>
<protein>
    <recommendedName>
        <fullName evidence="3">Alginate lyase domain-containing protein</fullName>
    </recommendedName>
</protein>
<comment type="caution">
    <text evidence="1">The sequence shown here is derived from an EMBL/GenBank/DDBJ whole genome shotgun (WGS) entry which is preliminary data.</text>
</comment>
<reference evidence="1 2" key="1">
    <citation type="submission" date="2019-01" db="EMBL/GenBank/DDBJ databases">
        <title>Vagococcus silagei sp. nov. isolated from brewer's grain.</title>
        <authorList>
            <person name="Guu J.-R."/>
        </authorList>
    </citation>
    <scope>NUCLEOTIDE SEQUENCE [LARGE SCALE GENOMIC DNA]</scope>
    <source>
        <strain evidence="1 2">2B-2</strain>
    </source>
</reference>
<dbReference type="Proteomes" id="UP000310506">
    <property type="component" value="Unassembled WGS sequence"/>
</dbReference>
<accession>A0A4S3B2B6</accession>
<dbReference type="OrthoDB" id="2192355at2"/>
<sequence length="278" mass="32024">MNHHQNINCQTTVQMIEKSKIVKKITSETDLNTLGKIYKILALSEIPFAAELAYTKKLINEINTEISTVEGFSYTGKVEDIVPCYNAMLLGAYCRLGLGHTQEAQKALNWIKKYQVFQRNQLTRWSHKGICKHGGCLNAVTCYIGIGKSIKGLLIYRDLVSQNDCDVNQLIDQGIDYMLKHQMYLRLSENVPISPHITDSIFPETYPLSLTDLVEIVGRAQLKNRIEVQPLLNLIESKKTVDGGWKVDYRYHYQGYMPFETRRKDSEWLAYFYNNWLG</sequence>
<proteinExistence type="predicted"/>
<name>A0A4S3B2B6_9ENTE</name>
<evidence type="ECO:0000313" key="1">
    <source>
        <dbReference type="EMBL" id="THB60377.1"/>
    </source>
</evidence>
<dbReference type="EMBL" id="SDGV01000026">
    <property type="protein sequence ID" value="THB60377.1"/>
    <property type="molecule type" value="Genomic_DNA"/>
</dbReference>
<gene>
    <name evidence="1" type="ORF">ESZ54_10815</name>
</gene>
<evidence type="ECO:0008006" key="3">
    <source>
        <dbReference type="Google" id="ProtNLM"/>
    </source>
</evidence>
<keyword evidence="2" id="KW-1185">Reference proteome</keyword>